<proteinExistence type="predicted"/>
<organism evidence="2 3">
    <name type="scientific">Streptomyces caeni</name>
    <dbReference type="NCBI Taxonomy" id="2307231"/>
    <lineage>
        <taxon>Bacteria</taxon>
        <taxon>Bacillati</taxon>
        <taxon>Actinomycetota</taxon>
        <taxon>Actinomycetes</taxon>
        <taxon>Kitasatosporales</taxon>
        <taxon>Streptomycetaceae</taxon>
        <taxon>Streptomyces</taxon>
    </lineage>
</organism>
<keyword evidence="2" id="KW-0067">ATP-binding</keyword>
<feature type="region of interest" description="Disordered" evidence="1">
    <location>
        <begin position="1"/>
        <end position="88"/>
    </location>
</feature>
<protein>
    <submittedName>
        <fullName evidence="2">ATP-binding protein</fullName>
    </submittedName>
</protein>
<dbReference type="EMBL" id="JBHUDX010000058">
    <property type="protein sequence ID" value="MFD1660619.1"/>
    <property type="molecule type" value="Genomic_DNA"/>
</dbReference>
<evidence type="ECO:0000256" key="1">
    <source>
        <dbReference type="SAM" id="MobiDB-lite"/>
    </source>
</evidence>
<dbReference type="Proteomes" id="UP001597261">
    <property type="component" value="Unassembled WGS sequence"/>
</dbReference>
<comment type="caution">
    <text evidence="2">The sequence shown here is derived from an EMBL/GenBank/DDBJ whole genome shotgun (WGS) entry which is preliminary data.</text>
</comment>
<accession>A0ABW4IT99</accession>
<feature type="non-terminal residue" evidence="2">
    <location>
        <position position="1"/>
    </location>
</feature>
<keyword evidence="3" id="KW-1185">Reference proteome</keyword>
<dbReference type="GO" id="GO:0005524">
    <property type="term" value="F:ATP binding"/>
    <property type="evidence" value="ECO:0007669"/>
    <property type="project" value="UniProtKB-KW"/>
</dbReference>
<reference evidence="3" key="1">
    <citation type="journal article" date="2019" name="Int. J. Syst. Evol. Microbiol.">
        <title>The Global Catalogue of Microorganisms (GCM) 10K type strain sequencing project: providing services to taxonomists for standard genome sequencing and annotation.</title>
        <authorList>
            <consortium name="The Broad Institute Genomics Platform"/>
            <consortium name="The Broad Institute Genome Sequencing Center for Infectious Disease"/>
            <person name="Wu L."/>
            <person name="Ma J."/>
        </authorList>
    </citation>
    <scope>NUCLEOTIDE SEQUENCE [LARGE SCALE GENOMIC DNA]</scope>
    <source>
        <strain evidence="3">CGMCC 1.12470</strain>
    </source>
</reference>
<feature type="compositionally biased region" description="Low complexity" evidence="1">
    <location>
        <begin position="30"/>
        <end position="39"/>
    </location>
</feature>
<feature type="compositionally biased region" description="Basic and acidic residues" evidence="1">
    <location>
        <begin position="59"/>
        <end position="81"/>
    </location>
</feature>
<evidence type="ECO:0000313" key="3">
    <source>
        <dbReference type="Proteomes" id="UP001597261"/>
    </source>
</evidence>
<name>A0ABW4IT99_9ACTN</name>
<keyword evidence="2" id="KW-0547">Nucleotide-binding</keyword>
<gene>
    <name evidence="2" type="ORF">ACFSL4_21005</name>
</gene>
<sequence length="88" mass="9397">VPAPGPAEDTTGAPRPLRRRVRGATLRSTADAARQAARPAPRPADADAVRSALEEFEAAVERAHRDSAGQTAPHDRRDQNHLTEGAEQ</sequence>
<evidence type="ECO:0000313" key="2">
    <source>
        <dbReference type="EMBL" id="MFD1660619.1"/>
    </source>
</evidence>